<dbReference type="Pfam" id="PF12973">
    <property type="entry name" value="Cupin_7"/>
    <property type="match status" value="1"/>
</dbReference>
<dbReference type="EMBL" id="SHAG01000053">
    <property type="protein sequence ID" value="RZO74970.1"/>
    <property type="molecule type" value="Genomic_DNA"/>
</dbReference>
<dbReference type="InterPro" id="IPR011051">
    <property type="entry name" value="RmlC_Cupin_sf"/>
</dbReference>
<dbReference type="AlphaFoldDB" id="A0A520RXL5"/>
<sequence>MNISNCPDQSWLVSYSGGGIPPSVKLILQAHMAVCPKCRSALKLADHLGGQFMFESDGEATEGFVAPHPEVGFKPEESVEWRKEERVDLTQVFNKYVGNNIDGFQWRRAGKGLKVCKLSEEDGYRLLMLRAEPGTVLPEHRHEGSELTLILKGSYFCEDTIFRAGDVDDADNSSPHQPIVTNDSECVCISAIDGPLKLAGPLQRMMQPFLGI</sequence>
<dbReference type="InterPro" id="IPR041916">
    <property type="entry name" value="Anti_sigma_zinc_sf"/>
</dbReference>
<dbReference type="Proteomes" id="UP000316199">
    <property type="component" value="Unassembled WGS sequence"/>
</dbReference>
<organism evidence="2 3">
    <name type="scientific">OM182 bacterium</name>
    <dbReference type="NCBI Taxonomy" id="2510334"/>
    <lineage>
        <taxon>Bacteria</taxon>
        <taxon>Pseudomonadati</taxon>
        <taxon>Pseudomonadota</taxon>
        <taxon>Gammaproteobacteria</taxon>
        <taxon>OMG group</taxon>
        <taxon>OM182 clade</taxon>
    </lineage>
</organism>
<dbReference type="InterPro" id="IPR014710">
    <property type="entry name" value="RmlC-like_jellyroll"/>
</dbReference>
<dbReference type="Gene3D" id="2.60.120.10">
    <property type="entry name" value="Jelly Rolls"/>
    <property type="match status" value="1"/>
</dbReference>
<name>A0A520RXL5_9GAMM</name>
<gene>
    <name evidence="2" type="ORF">EVA68_08035</name>
</gene>
<evidence type="ECO:0000259" key="1">
    <source>
        <dbReference type="Pfam" id="PF12973"/>
    </source>
</evidence>
<dbReference type="SUPFAM" id="SSF51182">
    <property type="entry name" value="RmlC-like cupins"/>
    <property type="match status" value="1"/>
</dbReference>
<reference evidence="2 3" key="1">
    <citation type="submission" date="2019-02" db="EMBL/GenBank/DDBJ databases">
        <title>Prokaryotic population dynamics and viral predation in marine succession experiment using metagenomics: the confinement effect.</title>
        <authorList>
            <person name="Haro-Moreno J.M."/>
            <person name="Rodriguez-Valera F."/>
            <person name="Lopez-Perez M."/>
        </authorList>
    </citation>
    <scope>NUCLEOTIDE SEQUENCE [LARGE SCALE GENOMIC DNA]</scope>
    <source>
        <strain evidence="2">MED-G157</strain>
    </source>
</reference>
<evidence type="ECO:0000313" key="3">
    <source>
        <dbReference type="Proteomes" id="UP000316199"/>
    </source>
</evidence>
<dbReference type="NCBIfam" id="TIGR02451">
    <property type="entry name" value="anti_sig_ChrR"/>
    <property type="match status" value="1"/>
</dbReference>
<accession>A0A520RXL5</accession>
<proteinExistence type="predicted"/>
<feature type="domain" description="ChrR-like cupin" evidence="1">
    <location>
        <begin position="101"/>
        <end position="189"/>
    </location>
</feature>
<dbReference type="InterPro" id="IPR025979">
    <property type="entry name" value="ChrR-like_cupin_dom"/>
</dbReference>
<comment type="caution">
    <text evidence="2">The sequence shown here is derived from an EMBL/GenBank/DDBJ whole genome shotgun (WGS) entry which is preliminary data.</text>
</comment>
<dbReference type="Gene3D" id="1.10.10.1320">
    <property type="entry name" value="Anti-sigma factor, zinc-finger domain"/>
    <property type="match status" value="1"/>
</dbReference>
<evidence type="ECO:0000313" key="2">
    <source>
        <dbReference type="EMBL" id="RZO74970.1"/>
    </source>
</evidence>
<protein>
    <recommendedName>
        <fullName evidence="1">ChrR-like cupin domain-containing protein</fullName>
    </recommendedName>
</protein>
<dbReference type="InterPro" id="IPR012807">
    <property type="entry name" value="Anti-sigma_ChrR"/>
</dbReference>
<dbReference type="CDD" id="cd20301">
    <property type="entry name" value="cupin_ChrR"/>
    <property type="match status" value="1"/>
</dbReference>